<keyword evidence="2" id="KW-1185">Reference proteome</keyword>
<dbReference type="Proteomes" id="UP001341840">
    <property type="component" value="Unassembled WGS sequence"/>
</dbReference>
<protein>
    <submittedName>
        <fullName evidence="1">Uncharacterized protein</fullName>
    </submittedName>
</protein>
<feature type="non-terminal residue" evidence="1">
    <location>
        <position position="71"/>
    </location>
</feature>
<proteinExistence type="predicted"/>
<comment type="caution">
    <text evidence="1">The sequence shown here is derived from an EMBL/GenBank/DDBJ whole genome shotgun (WGS) entry which is preliminary data.</text>
</comment>
<gene>
    <name evidence="1" type="ORF">PIB30_114990</name>
</gene>
<reference evidence="1 2" key="1">
    <citation type="journal article" date="2023" name="Plants (Basel)">
        <title>Bridging the Gap: Combining Genomics and Transcriptomics Approaches to Understand Stylosanthes scabra, an Orphan Legume from the Brazilian Caatinga.</title>
        <authorList>
            <person name="Ferreira-Neto J.R.C."/>
            <person name="da Silva M.D."/>
            <person name="Binneck E."/>
            <person name="de Melo N.F."/>
            <person name="da Silva R.H."/>
            <person name="de Melo A.L.T.M."/>
            <person name="Pandolfi V."/>
            <person name="Bustamante F.O."/>
            <person name="Brasileiro-Vidal A.C."/>
            <person name="Benko-Iseppon A.M."/>
        </authorList>
    </citation>
    <scope>NUCLEOTIDE SEQUENCE [LARGE SCALE GENOMIC DNA]</scope>
    <source>
        <tissue evidence="1">Leaves</tissue>
    </source>
</reference>
<name>A0ABU6V0N0_9FABA</name>
<organism evidence="1 2">
    <name type="scientific">Stylosanthes scabra</name>
    <dbReference type="NCBI Taxonomy" id="79078"/>
    <lineage>
        <taxon>Eukaryota</taxon>
        <taxon>Viridiplantae</taxon>
        <taxon>Streptophyta</taxon>
        <taxon>Embryophyta</taxon>
        <taxon>Tracheophyta</taxon>
        <taxon>Spermatophyta</taxon>
        <taxon>Magnoliopsida</taxon>
        <taxon>eudicotyledons</taxon>
        <taxon>Gunneridae</taxon>
        <taxon>Pentapetalae</taxon>
        <taxon>rosids</taxon>
        <taxon>fabids</taxon>
        <taxon>Fabales</taxon>
        <taxon>Fabaceae</taxon>
        <taxon>Papilionoideae</taxon>
        <taxon>50 kb inversion clade</taxon>
        <taxon>dalbergioids sensu lato</taxon>
        <taxon>Dalbergieae</taxon>
        <taxon>Pterocarpus clade</taxon>
        <taxon>Stylosanthes</taxon>
    </lineage>
</organism>
<accession>A0ABU6V0N0</accession>
<dbReference type="EMBL" id="JASCZI010132396">
    <property type="protein sequence ID" value="MED6167012.1"/>
    <property type="molecule type" value="Genomic_DNA"/>
</dbReference>
<evidence type="ECO:0000313" key="2">
    <source>
        <dbReference type="Proteomes" id="UP001341840"/>
    </source>
</evidence>
<evidence type="ECO:0000313" key="1">
    <source>
        <dbReference type="EMBL" id="MED6167012.1"/>
    </source>
</evidence>
<sequence length="71" mass="8284">MNGEMRTPFSALSYLKICKSWRKLLSFRLSQMFGMALMSPSWRNRFRCGSGELPHSAETVRLFLGQFIYSK</sequence>